<proteinExistence type="predicted"/>
<feature type="region of interest" description="Disordered" evidence="1">
    <location>
        <begin position="30"/>
        <end position="169"/>
    </location>
</feature>
<comment type="caution">
    <text evidence="2">The sequence shown here is derived from an EMBL/GenBank/DDBJ whole genome shotgun (WGS) entry which is preliminary data.</text>
</comment>
<name>A0A8J5SCM0_ZIZPA</name>
<reference evidence="2" key="1">
    <citation type="journal article" date="2021" name="bioRxiv">
        <title>Whole Genome Assembly and Annotation of Northern Wild Rice, Zizania palustris L., Supports a Whole Genome Duplication in the Zizania Genus.</title>
        <authorList>
            <person name="Haas M."/>
            <person name="Kono T."/>
            <person name="Macchietto M."/>
            <person name="Millas R."/>
            <person name="McGilp L."/>
            <person name="Shao M."/>
            <person name="Duquette J."/>
            <person name="Hirsch C.N."/>
            <person name="Kimball J."/>
        </authorList>
    </citation>
    <scope>NUCLEOTIDE SEQUENCE</scope>
    <source>
        <tissue evidence="2">Fresh leaf tissue</tissue>
    </source>
</reference>
<organism evidence="2 3">
    <name type="scientific">Zizania palustris</name>
    <name type="common">Northern wild rice</name>
    <dbReference type="NCBI Taxonomy" id="103762"/>
    <lineage>
        <taxon>Eukaryota</taxon>
        <taxon>Viridiplantae</taxon>
        <taxon>Streptophyta</taxon>
        <taxon>Embryophyta</taxon>
        <taxon>Tracheophyta</taxon>
        <taxon>Spermatophyta</taxon>
        <taxon>Magnoliopsida</taxon>
        <taxon>Liliopsida</taxon>
        <taxon>Poales</taxon>
        <taxon>Poaceae</taxon>
        <taxon>BOP clade</taxon>
        <taxon>Oryzoideae</taxon>
        <taxon>Oryzeae</taxon>
        <taxon>Zizaniinae</taxon>
        <taxon>Zizania</taxon>
    </lineage>
</organism>
<dbReference type="Proteomes" id="UP000729402">
    <property type="component" value="Unassembled WGS sequence"/>
</dbReference>
<dbReference type="AlphaFoldDB" id="A0A8J5SCM0"/>
<feature type="compositionally biased region" description="Pro residues" evidence="1">
    <location>
        <begin position="131"/>
        <end position="140"/>
    </location>
</feature>
<accession>A0A8J5SCM0</accession>
<dbReference type="EMBL" id="JAAALK010000285">
    <property type="protein sequence ID" value="KAG8065472.1"/>
    <property type="molecule type" value="Genomic_DNA"/>
</dbReference>
<dbReference type="OrthoDB" id="1922221at2759"/>
<protein>
    <submittedName>
        <fullName evidence="2">Uncharacterized protein</fullName>
    </submittedName>
</protein>
<evidence type="ECO:0000313" key="3">
    <source>
        <dbReference type="Proteomes" id="UP000729402"/>
    </source>
</evidence>
<evidence type="ECO:0000256" key="1">
    <source>
        <dbReference type="SAM" id="MobiDB-lite"/>
    </source>
</evidence>
<sequence>MWPTEVVSSFFRSPASALFFPSPAPSFNPSFSASHHFSSPPPPASPLASRRLRVPTPAASARLTGPPATSTASAHLPGLPPPPRSPATPPPPPARLPASRRLRAPTPSASACLPGLPPPPAASAASAHLPSFPPPPPPLRPYARLPAASVHHGAPRGRRRRRREKSQSVTDTVVAILGSFDSRLSVLDAAMRPIQVRTHAVRTADENIDRTLRLADVILIQFDRTRELIP</sequence>
<feature type="compositionally biased region" description="Pro residues" evidence="1">
    <location>
        <begin position="78"/>
        <end position="95"/>
    </location>
</feature>
<feature type="compositionally biased region" description="Low complexity" evidence="1">
    <location>
        <begin position="104"/>
        <end position="114"/>
    </location>
</feature>
<feature type="compositionally biased region" description="Basic residues" evidence="1">
    <location>
        <begin position="153"/>
        <end position="164"/>
    </location>
</feature>
<reference evidence="2" key="2">
    <citation type="submission" date="2021-02" db="EMBL/GenBank/DDBJ databases">
        <authorList>
            <person name="Kimball J.A."/>
            <person name="Haas M.W."/>
            <person name="Macchietto M."/>
            <person name="Kono T."/>
            <person name="Duquette J."/>
            <person name="Shao M."/>
        </authorList>
    </citation>
    <scope>NUCLEOTIDE SEQUENCE</scope>
    <source>
        <tissue evidence="2">Fresh leaf tissue</tissue>
    </source>
</reference>
<keyword evidence="3" id="KW-1185">Reference proteome</keyword>
<evidence type="ECO:0000313" key="2">
    <source>
        <dbReference type="EMBL" id="KAG8065472.1"/>
    </source>
</evidence>
<gene>
    <name evidence="2" type="ORF">GUJ93_ZPchr0004g38294</name>
</gene>